<dbReference type="PANTHER" id="PTHR43776">
    <property type="entry name" value="TRANSPORT ATP-BINDING PROTEIN"/>
    <property type="match status" value="1"/>
</dbReference>
<keyword evidence="3" id="KW-0067">ATP-binding</keyword>
<dbReference type="GO" id="GO:0055085">
    <property type="term" value="P:transmembrane transport"/>
    <property type="evidence" value="ECO:0007669"/>
    <property type="project" value="UniProtKB-ARBA"/>
</dbReference>
<dbReference type="InterPro" id="IPR003439">
    <property type="entry name" value="ABC_transporter-like_ATP-bd"/>
</dbReference>
<dbReference type="Pfam" id="PF08352">
    <property type="entry name" value="oligo_HPY"/>
    <property type="match status" value="1"/>
</dbReference>
<gene>
    <name evidence="5" type="ORF">ETSY1_32995</name>
</gene>
<keyword evidence="1" id="KW-0813">Transport</keyword>
<dbReference type="InterPro" id="IPR003593">
    <property type="entry name" value="AAA+_ATPase"/>
</dbReference>
<dbReference type="SUPFAM" id="SSF52540">
    <property type="entry name" value="P-loop containing nucleoside triphosphate hydrolases"/>
    <property type="match status" value="1"/>
</dbReference>
<dbReference type="GO" id="GO:0015833">
    <property type="term" value="P:peptide transport"/>
    <property type="evidence" value="ECO:0007669"/>
    <property type="project" value="InterPro"/>
</dbReference>
<keyword evidence="6" id="KW-1185">Reference proteome</keyword>
<reference evidence="5 6" key="1">
    <citation type="journal article" date="2014" name="Nature">
        <title>An environmental bacterial taxon with a large and distinct metabolic repertoire.</title>
        <authorList>
            <person name="Wilson M.C."/>
            <person name="Mori T."/>
            <person name="Ruckert C."/>
            <person name="Uria A.R."/>
            <person name="Helf M.J."/>
            <person name="Takada K."/>
            <person name="Gernert C."/>
            <person name="Steffens U.A."/>
            <person name="Heycke N."/>
            <person name="Schmitt S."/>
            <person name="Rinke C."/>
            <person name="Helfrich E.J."/>
            <person name="Brachmann A.O."/>
            <person name="Gurgui C."/>
            <person name="Wakimoto T."/>
            <person name="Kracht M."/>
            <person name="Crusemann M."/>
            <person name="Hentschel U."/>
            <person name="Abe I."/>
            <person name="Matsunaga S."/>
            <person name="Kalinowski J."/>
            <person name="Takeyama H."/>
            <person name="Piel J."/>
        </authorList>
    </citation>
    <scope>NUCLEOTIDE SEQUENCE [LARGE SCALE GENOMIC DNA]</scope>
    <source>
        <strain evidence="6">TSY1</strain>
    </source>
</reference>
<dbReference type="FunFam" id="3.40.50.300:FF:000016">
    <property type="entry name" value="Oligopeptide ABC transporter ATP-binding component"/>
    <property type="match status" value="1"/>
</dbReference>
<dbReference type="PROSITE" id="PS00211">
    <property type="entry name" value="ABC_TRANSPORTER_1"/>
    <property type="match status" value="1"/>
</dbReference>
<dbReference type="Proteomes" id="UP000019141">
    <property type="component" value="Unassembled WGS sequence"/>
</dbReference>
<dbReference type="InterPro" id="IPR027417">
    <property type="entry name" value="P-loop_NTPase"/>
</dbReference>
<evidence type="ECO:0000256" key="1">
    <source>
        <dbReference type="ARBA" id="ARBA00022448"/>
    </source>
</evidence>
<dbReference type="SMART" id="SM00382">
    <property type="entry name" value="AAA"/>
    <property type="match status" value="1"/>
</dbReference>
<dbReference type="GO" id="GO:0005524">
    <property type="term" value="F:ATP binding"/>
    <property type="evidence" value="ECO:0007669"/>
    <property type="project" value="UniProtKB-KW"/>
</dbReference>
<evidence type="ECO:0000256" key="3">
    <source>
        <dbReference type="ARBA" id="ARBA00022840"/>
    </source>
</evidence>
<comment type="caution">
    <text evidence="5">The sequence shown here is derived from an EMBL/GenBank/DDBJ whole genome shotgun (WGS) entry which is preliminary data.</text>
</comment>
<dbReference type="Gene3D" id="3.40.50.300">
    <property type="entry name" value="P-loop containing nucleotide triphosphate hydrolases"/>
    <property type="match status" value="1"/>
</dbReference>
<dbReference type="PATRIC" id="fig|1429438.4.peg.6249"/>
<dbReference type="InterPro" id="IPR050319">
    <property type="entry name" value="ABC_transp_ATP-bind"/>
</dbReference>
<dbReference type="PROSITE" id="PS50893">
    <property type="entry name" value="ABC_TRANSPORTER_2"/>
    <property type="match status" value="1"/>
</dbReference>
<accession>W4LC37</accession>
<evidence type="ECO:0000259" key="4">
    <source>
        <dbReference type="PROSITE" id="PS50893"/>
    </source>
</evidence>
<dbReference type="GO" id="GO:0016887">
    <property type="term" value="F:ATP hydrolysis activity"/>
    <property type="evidence" value="ECO:0007669"/>
    <property type="project" value="InterPro"/>
</dbReference>
<evidence type="ECO:0000313" key="5">
    <source>
        <dbReference type="EMBL" id="ETW94871.1"/>
    </source>
</evidence>
<evidence type="ECO:0000256" key="2">
    <source>
        <dbReference type="ARBA" id="ARBA00022741"/>
    </source>
</evidence>
<evidence type="ECO:0000313" key="6">
    <source>
        <dbReference type="Proteomes" id="UP000019141"/>
    </source>
</evidence>
<name>W4LC37_ENTF1</name>
<dbReference type="NCBIfam" id="TIGR01727">
    <property type="entry name" value="oligo_HPY"/>
    <property type="match status" value="1"/>
</dbReference>
<proteinExistence type="predicted"/>
<keyword evidence="2" id="KW-0547">Nucleotide-binding</keyword>
<dbReference type="Pfam" id="PF00005">
    <property type="entry name" value="ABC_tran"/>
    <property type="match status" value="1"/>
</dbReference>
<organism evidence="5 6">
    <name type="scientific">Entotheonella factor</name>
    <dbReference type="NCBI Taxonomy" id="1429438"/>
    <lineage>
        <taxon>Bacteria</taxon>
        <taxon>Pseudomonadati</taxon>
        <taxon>Nitrospinota/Tectimicrobiota group</taxon>
        <taxon>Candidatus Tectimicrobiota</taxon>
        <taxon>Candidatus Entotheonellia</taxon>
        <taxon>Candidatus Entotheonellales</taxon>
        <taxon>Candidatus Entotheonellaceae</taxon>
        <taxon>Candidatus Entotheonella</taxon>
    </lineage>
</organism>
<feature type="domain" description="ABC transporter" evidence="4">
    <location>
        <begin position="6"/>
        <end position="261"/>
    </location>
</feature>
<dbReference type="EMBL" id="AZHW01000991">
    <property type="protein sequence ID" value="ETW94871.1"/>
    <property type="molecule type" value="Genomic_DNA"/>
</dbReference>
<protein>
    <recommendedName>
        <fullName evidence="4">ABC transporter domain-containing protein</fullName>
    </recommendedName>
</protein>
<dbReference type="InterPro" id="IPR017871">
    <property type="entry name" value="ABC_transporter-like_CS"/>
</dbReference>
<dbReference type="CDD" id="cd03257">
    <property type="entry name" value="ABC_NikE_OppD_transporters"/>
    <property type="match status" value="1"/>
</dbReference>
<sequence length="331" mass="36942">MPEVLLSVEHLCKYFPLSGGLFSRLRPGREQRVVKAVDDINLSVHEGETLGLVGESGCGKSTTGRLILKAIEPTSGRLYFAGQDVTTLSKDALRQFRRQAQIVFQDPYTSLNPRMKIRQILGEPLRVHHIVDPAEVPDRVNTLLELVGLSLEHGERYPHELSGGQKQRVGIARALAVEPRLIVADEAVSALDVSVRSQILNLLIALRDELQLTYVFISHDLAVVRYLCHRVAVMYLGQLVEVAPAGALFAQPKHPYTQALLSAIPRIGDGRESIFDNPDLLVEGELPNPIDLPLGCRFYSRCPQRLERCRTELPVLQEIESQHQTACHLYD</sequence>
<dbReference type="HOGENOM" id="CLU_000604_1_23_7"/>
<dbReference type="PANTHER" id="PTHR43776:SF8">
    <property type="entry name" value="ABC TRANSPORTER, ATP-BINDING PROTEIN"/>
    <property type="match status" value="1"/>
</dbReference>
<dbReference type="AlphaFoldDB" id="W4LC37"/>
<dbReference type="InterPro" id="IPR013563">
    <property type="entry name" value="Oligopep_ABC_C"/>
</dbReference>